<dbReference type="PANTHER" id="PTHR36017">
    <property type="entry name" value="EMBRYO DEFECTIVE 1381"/>
    <property type="match status" value="1"/>
</dbReference>
<feature type="compositionally biased region" description="Polar residues" evidence="1">
    <location>
        <begin position="23"/>
        <end position="39"/>
    </location>
</feature>
<name>A0AA86VKV0_9FABA</name>
<dbReference type="Gramene" id="rna-AYBTSS11_LOCUS20177">
    <property type="protein sequence ID" value="CAJ1964190.1"/>
    <property type="gene ID" value="gene-AYBTSS11_LOCUS20177"/>
</dbReference>
<dbReference type="Proteomes" id="UP001189624">
    <property type="component" value="Chromosome 6"/>
</dbReference>
<evidence type="ECO:0000313" key="3">
    <source>
        <dbReference type="Proteomes" id="UP001189624"/>
    </source>
</evidence>
<dbReference type="PANTHER" id="PTHR36017:SF1">
    <property type="entry name" value="EMBRYO DEFECTIVE 1381"/>
    <property type="match status" value="1"/>
</dbReference>
<organism evidence="2 3">
    <name type="scientific">Sphenostylis stenocarpa</name>
    <dbReference type="NCBI Taxonomy" id="92480"/>
    <lineage>
        <taxon>Eukaryota</taxon>
        <taxon>Viridiplantae</taxon>
        <taxon>Streptophyta</taxon>
        <taxon>Embryophyta</taxon>
        <taxon>Tracheophyta</taxon>
        <taxon>Spermatophyta</taxon>
        <taxon>Magnoliopsida</taxon>
        <taxon>eudicotyledons</taxon>
        <taxon>Gunneridae</taxon>
        <taxon>Pentapetalae</taxon>
        <taxon>rosids</taxon>
        <taxon>fabids</taxon>
        <taxon>Fabales</taxon>
        <taxon>Fabaceae</taxon>
        <taxon>Papilionoideae</taxon>
        <taxon>50 kb inversion clade</taxon>
        <taxon>NPAAA clade</taxon>
        <taxon>indigoferoid/millettioid clade</taxon>
        <taxon>Phaseoleae</taxon>
        <taxon>Sphenostylis</taxon>
    </lineage>
</organism>
<feature type="region of interest" description="Disordered" evidence="1">
    <location>
        <begin position="23"/>
        <end position="43"/>
    </location>
</feature>
<reference evidence="2" key="1">
    <citation type="submission" date="2023-10" db="EMBL/GenBank/DDBJ databases">
        <authorList>
            <person name="Domelevo Entfellner J.-B."/>
        </authorList>
    </citation>
    <scope>NUCLEOTIDE SEQUENCE</scope>
</reference>
<keyword evidence="3" id="KW-1185">Reference proteome</keyword>
<protein>
    <submittedName>
        <fullName evidence="2">Uncharacterized protein</fullName>
    </submittedName>
</protein>
<gene>
    <name evidence="2" type="ORF">AYBTSS11_LOCUS20177</name>
</gene>
<sequence>MAAKKPWRIIPRPLLETILNNHAQSTTESPNPSSFTAPQAQPGHITRPVGLLVHLVLGPPLRLPQNLGALRGVHGREGCRPQEPSPPNKYSLLSTNGTASPPPFATCLASKSHASDRASSQPLWERAVFAMSRECTTAEVGRILGFGENEKNGLSFEEASYMKESAAAPKLAKKIIALHQGWRANAITHMNRTGMFSGTLTHSCTDWPCLLLEFLSQVAEIDHFRPKPVINNIEVLKHATRKFRVNSQWTPIS</sequence>
<accession>A0AA86VKV0</accession>
<proteinExistence type="predicted"/>
<evidence type="ECO:0000313" key="2">
    <source>
        <dbReference type="EMBL" id="CAJ1964190.1"/>
    </source>
</evidence>
<dbReference type="EMBL" id="OY731403">
    <property type="protein sequence ID" value="CAJ1964190.1"/>
    <property type="molecule type" value="Genomic_DNA"/>
</dbReference>
<evidence type="ECO:0000256" key="1">
    <source>
        <dbReference type="SAM" id="MobiDB-lite"/>
    </source>
</evidence>
<dbReference type="AlphaFoldDB" id="A0AA86VKV0"/>